<keyword evidence="1" id="KW-0560">Oxidoreductase</keyword>
<name>A0ACB7U7I6_DIOAL</name>
<sequence length="452" mass="48577">MSTLLFPNPHSRLLLPRAAASSPTPTSEPPRAVVIGAGLAGLAAAVHLHSAGLPFLLLEASDAIGGRVRTDRHAGFLLDRGFQILLTAYPELRRLLDLPALQPQPFFPGALVFHSGRFHRLADPFRLPLAALPTLPNPIGSIPDKLLVGLTRLRAASIPHDVLLSAPETSISDRLRSSGFSPSIIDRFFRPFLAGIFFDPDLSTTSRLFDFVFRCLALGDNALPANGIAAIPSQLAARLPTSSLRLQSRVSSINPGLPPRVSLHSSDAIAAELGVILAVEQPEAQKLLPSVLVNRVKNKPARSTVCIYFSANRAPISEPILILNGSGEGIVNNMFFPTNVAPSYGPEGKVLVSVSLVGEYNERSDEDLTVEVVKELGEWFGSEEVGSWEHLRTYRIGFAQPDQTPPTDLTGKDPRVADGVYVCGDHWASATFDGALVSGRRAAEALIADLQR</sequence>
<comment type="caution">
    <text evidence="1">The sequence shown here is derived from an EMBL/GenBank/DDBJ whole genome shotgun (WGS) entry which is preliminary data.</text>
</comment>
<dbReference type="Proteomes" id="UP000827976">
    <property type="component" value="Chromosome 18"/>
</dbReference>
<gene>
    <name evidence="1" type="ORF">IHE45_18G067000</name>
</gene>
<protein>
    <submittedName>
        <fullName evidence="1">15-cis-phytoene desaturase protein</fullName>
        <ecNumber evidence="1">1.3.5.5</ecNumber>
    </submittedName>
</protein>
<accession>A0ACB7U7I6</accession>
<dbReference type="EMBL" id="CM037028">
    <property type="protein sequence ID" value="KAH7656285.1"/>
    <property type="molecule type" value="Genomic_DNA"/>
</dbReference>
<reference evidence="2" key="1">
    <citation type="journal article" date="2022" name="Nat. Commun.">
        <title>Chromosome evolution and the genetic basis of agronomically important traits in greater yam.</title>
        <authorList>
            <person name="Bredeson J.V."/>
            <person name="Lyons J.B."/>
            <person name="Oniyinde I.O."/>
            <person name="Okereke N.R."/>
            <person name="Kolade O."/>
            <person name="Nnabue I."/>
            <person name="Nwadili C.O."/>
            <person name="Hribova E."/>
            <person name="Parker M."/>
            <person name="Nwogha J."/>
            <person name="Shu S."/>
            <person name="Carlson J."/>
            <person name="Kariba R."/>
            <person name="Muthemba S."/>
            <person name="Knop K."/>
            <person name="Barton G.J."/>
            <person name="Sherwood A.V."/>
            <person name="Lopez-Montes A."/>
            <person name="Asiedu R."/>
            <person name="Jamnadass R."/>
            <person name="Muchugi A."/>
            <person name="Goodstein D."/>
            <person name="Egesi C.N."/>
            <person name="Featherston J."/>
            <person name="Asfaw A."/>
            <person name="Simpson G.G."/>
            <person name="Dolezel J."/>
            <person name="Hendre P.S."/>
            <person name="Van Deynze A."/>
            <person name="Kumar P.L."/>
            <person name="Obidiegwu J.E."/>
            <person name="Bhattacharjee R."/>
            <person name="Rokhsar D.S."/>
        </authorList>
    </citation>
    <scope>NUCLEOTIDE SEQUENCE [LARGE SCALE GENOMIC DNA]</scope>
    <source>
        <strain evidence="2">cv. TDa95/00328</strain>
    </source>
</reference>
<evidence type="ECO:0000313" key="1">
    <source>
        <dbReference type="EMBL" id="KAH7656285.1"/>
    </source>
</evidence>
<organism evidence="1 2">
    <name type="scientific">Dioscorea alata</name>
    <name type="common">Purple yam</name>
    <dbReference type="NCBI Taxonomy" id="55571"/>
    <lineage>
        <taxon>Eukaryota</taxon>
        <taxon>Viridiplantae</taxon>
        <taxon>Streptophyta</taxon>
        <taxon>Embryophyta</taxon>
        <taxon>Tracheophyta</taxon>
        <taxon>Spermatophyta</taxon>
        <taxon>Magnoliopsida</taxon>
        <taxon>Liliopsida</taxon>
        <taxon>Dioscoreales</taxon>
        <taxon>Dioscoreaceae</taxon>
        <taxon>Dioscorea</taxon>
    </lineage>
</organism>
<evidence type="ECO:0000313" key="2">
    <source>
        <dbReference type="Proteomes" id="UP000827976"/>
    </source>
</evidence>
<keyword evidence="2" id="KW-1185">Reference proteome</keyword>
<proteinExistence type="predicted"/>
<dbReference type="EC" id="1.3.5.5" evidence="1"/>